<comment type="caution">
    <text evidence="1">The sequence shown here is derived from an EMBL/GenBank/DDBJ whole genome shotgun (WGS) entry which is preliminary data.</text>
</comment>
<name>A0ABD3Q1W7_9STRA</name>
<sequence>MKLALLTLPFAVVAKDVVQQVKDDKPNTLEGTPFPDFLSKCLVNSETTSCSRCCEGSECNQYGSQTFCEPPGCNGEGLVEDCGDLDITECCVKCCASITSCTSTDLHGNVGTFCNYNTGSSQARPKPSSMVVAAPVFTMEE</sequence>
<gene>
    <name evidence="1" type="ORF">ACHAWO_002319</name>
</gene>
<keyword evidence="2" id="KW-1185">Reference proteome</keyword>
<protein>
    <submittedName>
        <fullName evidence="1">Uncharacterized protein</fullName>
    </submittedName>
</protein>
<evidence type="ECO:0000313" key="2">
    <source>
        <dbReference type="Proteomes" id="UP001530400"/>
    </source>
</evidence>
<dbReference type="Proteomes" id="UP001530400">
    <property type="component" value="Unassembled WGS sequence"/>
</dbReference>
<dbReference type="EMBL" id="JALLPJ020000376">
    <property type="protein sequence ID" value="KAL3793939.1"/>
    <property type="molecule type" value="Genomic_DNA"/>
</dbReference>
<organism evidence="1 2">
    <name type="scientific">Cyclotella atomus</name>
    <dbReference type="NCBI Taxonomy" id="382360"/>
    <lineage>
        <taxon>Eukaryota</taxon>
        <taxon>Sar</taxon>
        <taxon>Stramenopiles</taxon>
        <taxon>Ochrophyta</taxon>
        <taxon>Bacillariophyta</taxon>
        <taxon>Coscinodiscophyceae</taxon>
        <taxon>Thalassiosirophycidae</taxon>
        <taxon>Stephanodiscales</taxon>
        <taxon>Stephanodiscaceae</taxon>
        <taxon>Cyclotella</taxon>
    </lineage>
</organism>
<dbReference type="AlphaFoldDB" id="A0ABD3Q1W7"/>
<accession>A0ABD3Q1W7</accession>
<evidence type="ECO:0000313" key="1">
    <source>
        <dbReference type="EMBL" id="KAL3793939.1"/>
    </source>
</evidence>
<reference evidence="1 2" key="1">
    <citation type="submission" date="2024-10" db="EMBL/GenBank/DDBJ databases">
        <title>Updated reference genomes for cyclostephanoid diatoms.</title>
        <authorList>
            <person name="Roberts W.R."/>
            <person name="Alverson A.J."/>
        </authorList>
    </citation>
    <scope>NUCLEOTIDE SEQUENCE [LARGE SCALE GENOMIC DNA]</scope>
    <source>
        <strain evidence="1 2">AJA010-31</strain>
    </source>
</reference>
<proteinExistence type="predicted"/>